<evidence type="ECO:0000256" key="7">
    <source>
        <dbReference type="SAM" id="SignalP"/>
    </source>
</evidence>
<reference evidence="9 10" key="1">
    <citation type="submission" date="2019-08" db="EMBL/GenBank/DDBJ databases">
        <authorList>
            <person name="Alioto T."/>
            <person name="Alioto T."/>
            <person name="Gomez Garrido J."/>
        </authorList>
    </citation>
    <scope>NUCLEOTIDE SEQUENCE [LARGE SCALE GENOMIC DNA]</scope>
</reference>
<dbReference type="CDD" id="cd02620">
    <property type="entry name" value="Peptidase_C1A_CathepsinB"/>
    <property type="match status" value="1"/>
</dbReference>
<dbReference type="AlphaFoldDB" id="A0A5E4MGR9"/>
<dbReference type="Proteomes" id="UP000325440">
    <property type="component" value="Unassembled WGS sequence"/>
</dbReference>
<evidence type="ECO:0000256" key="1">
    <source>
        <dbReference type="ARBA" id="ARBA00008455"/>
    </source>
</evidence>
<dbReference type="InterPro" id="IPR000668">
    <property type="entry name" value="Peptidase_C1A_C"/>
</dbReference>
<sequence>MAKFIIIATVILISIYLTEQAYFLSEEYIAKINEESKTWTAQQNFPPDTSERDIKRLLGLGESKRLTDALKRLVENSDAPLHKDNHFSFMPKRFDARNRWKKCTTIGEVRNMGNCVACWAHSTTGAFADRLCIATRGKFNQLLSAENLAFCCPYCSGGCHSENFSPYLAWVYFQINGVVTGGNYNTSDGCQPYQIPPCIRHHKGPGSCSEQPPMDDPQCTQTCYGDESIDYNNDLRRVKKVYTLTNAVSMQRDIFIHGPIETKFSVYSDFLSYKSGVYVKSSNTTYLGGLSVKVIGWGEDNGVPYWLMVNSWGVEFGDQGLFKFLRGQDHCGAEEGATAGIPL</sequence>
<comment type="similarity">
    <text evidence="1">Belongs to the peptidase C1 family.</text>
</comment>
<dbReference type="InterPro" id="IPR013128">
    <property type="entry name" value="Peptidase_C1A"/>
</dbReference>
<dbReference type="InterPro" id="IPR038765">
    <property type="entry name" value="Papain-like_cys_pep_sf"/>
</dbReference>
<dbReference type="PANTHER" id="PTHR12411">
    <property type="entry name" value="CYSTEINE PROTEASE FAMILY C1-RELATED"/>
    <property type="match status" value="1"/>
</dbReference>
<name>A0A5E4MGR9_9HEMI</name>
<dbReference type="Pfam" id="PF00112">
    <property type="entry name" value="Peptidase_C1"/>
    <property type="match status" value="1"/>
</dbReference>
<keyword evidence="10" id="KW-1185">Reference proteome</keyword>
<keyword evidence="6" id="KW-1015">Disulfide bond</keyword>
<evidence type="ECO:0000256" key="2">
    <source>
        <dbReference type="ARBA" id="ARBA00022670"/>
    </source>
</evidence>
<evidence type="ECO:0000313" key="10">
    <source>
        <dbReference type="Proteomes" id="UP000325440"/>
    </source>
</evidence>
<keyword evidence="5" id="KW-0788">Thiol protease</keyword>
<dbReference type="GO" id="GO:0006508">
    <property type="term" value="P:proteolysis"/>
    <property type="evidence" value="ECO:0007669"/>
    <property type="project" value="UniProtKB-KW"/>
</dbReference>
<keyword evidence="4" id="KW-0378">Hydrolase</keyword>
<protein>
    <submittedName>
        <fullName evidence="9">Peptidase C1A, papain C-terminal,Peptidase C1A, propeptide</fullName>
    </submittedName>
</protein>
<dbReference type="Gene3D" id="3.90.70.10">
    <property type="entry name" value="Cysteine proteinases"/>
    <property type="match status" value="1"/>
</dbReference>
<dbReference type="OrthoDB" id="3789175at2759"/>
<proteinExistence type="inferred from homology"/>
<organism evidence="9 10">
    <name type="scientific">Cinara cedri</name>
    <dbReference type="NCBI Taxonomy" id="506608"/>
    <lineage>
        <taxon>Eukaryota</taxon>
        <taxon>Metazoa</taxon>
        <taxon>Ecdysozoa</taxon>
        <taxon>Arthropoda</taxon>
        <taxon>Hexapoda</taxon>
        <taxon>Insecta</taxon>
        <taxon>Pterygota</taxon>
        <taxon>Neoptera</taxon>
        <taxon>Paraneoptera</taxon>
        <taxon>Hemiptera</taxon>
        <taxon>Sternorrhyncha</taxon>
        <taxon>Aphidomorpha</taxon>
        <taxon>Aphidoidea</taxon>
        <taxon>Aphididae</taxon>
        <taxon>Lachninae</taxon>
        <taxon>Cinara</taxon>
    </lineage>
</organism>
<feature type="signal peptide" evidence="7">
    <location>
        <begin position="1"/>
        <end position="20"/>
    </location>
</feature>
<dbReference type="GO" id="GO:0004197">
    <property type="term" value="F:cysteine-type endopeptidase activity"/>
    <property type="evidence" value="ECO:0007669"/>
    <property type="project" value="InterPro"/>
</dbReference>
<keyword evidence="3 7" id="KW-0732">Signal</keyword>
<evidence type="ECO:0000313" key="9">
    <source>
        <dbReference type="EMBL" id="VVC30633.1"/>
    </source>
</evidence>
<evidence type="ECO:0000259" key="8">
    <source>
        <dbReference type="SMART" id="SM00645"/>
    </source>
</evidence>
<accession>A0A5E4MGR9</accession>
<evidence type="ECO:0000256" key="5">
    <source>
        <dbReference type="ARBA" id="ARBA00022807"/>
    </source>
</evidence>
<gene>
    <name evidence="9" type="ORF">CINCED_3A004091</name>
</gene>
<feature type="domain" description="Peptidase C1A papain C-terminal" evidence="8">
    <location>
        <begin position="90"/>
        <end position="341"/>
    </location>
</feature>
<evidence type="ECO:0000256" key="4">
    <source>
        <dbReference type="ARBA" id="ARBA00022801"/>
    </source>
</evidence>
<evidence type="ECO:0000256" key="6">
    <source>
        <dbReference type="ARBA" id="ARBA00023157"/>
    </source>
</evidence>
<feature type="chain" id="PRO_5022691668" evidence="7">
    <location>
        <begin position="21"/>
        <end position="343"/>
    </location>
</feature>
<dbReference type="EMBL" id="CABPRJ010000527">
    <property type="protein sequence ID" value="VVC30633.1"/>
    <property type="molecule type" value="Genomic_DNA"/>
</dbReference>
<dbReference type="SMART" id="SM00645">
    <property type="entry name" value="Pept_C1"/>
    <property type="match status" value="1"/>
</dbReference>
<dbReference type="SUPFAM" id="SSF54001">
    <property type="entry name" value="Cysteine proteinases"/>
    <property type="match status" value="1"/>
</dbReference>
<keyword evidence="2" id="KW-0645">Protease</keyword>
<dbReference type="InterPro" id="IPR012599">
    <property type="entry name" value="Propeptide_C1A"/>
</dbReference>
<evidence type="ECO:0000256" key="3">
    <source>
        <dbReference type="ARBA" id="ARBA00022729"/>
    </source>
</evidence>
<dbReference type="Pfam" id="PF08127">
    <property type="entry name" value="Propeptide_C1"/>
    <property type="match status" value="1"/>
</dbReference>